<dbReference type="Pfam" id="PF12796">
    <property type="entry name" value="Ank_2"/>
    <property type="match status" value="3"/>
</dbReference>
<feature type="region of interest" description="Disordered" evidence="4">
    <location>
        <begin position="1"/>
        <end position="36"/>
    </location>
</feature>
<organism evidence="5 6">
    <name type="scientific">Durusdinium trenchii</name>
    <dbReference type="NCBI Taxonomy" id="1381693"/>
    <lineage>
        <taxon>Eukaryota</taxon>
        <taxon>Sar</taxon>
        <taxon>Alveolata</taxon>
        <taxon>Dinophyceae</taxon>
        <taxon>Suessiales</taxon>
        <taxon>Symbiodiniaceae</taxon>
        <taxon>Durusdinium</taxon>
    </lineage>
</organism>
<feature type="repeat" description="ANK" evidence="3">
    <location>
        <begin position="83"/>
        <end position="111"/>
    </location>
</feature>
<feature type="repeat" description="ANK" evidence="3">
    <location>
        <begin position="215"/>
        <end position="247"/>
    </location>
</feature>
<dbReference type="PRINTS" id="PR01415">
    <property type="entry name" value="ANKYRIN"/>
</dbReference>
<comment type="caution">
    <text evidence="5">The sequence shown here is derived from an EMBL/GenBank/DDBJ whole genome shotgun (WGS) entry which is preliminary data.</text>
</comment>
<name>A0ABP0NJB4_9DINO</name>
<evidence type="ECO:0000313" key="6">
    <source>
        <dbReference type="Proteomes" id="UP001642464"/>
    </source>
</evidence>
<evidence type="ECO:0000313" key="5">
    <source>
        <dbReference type="EMBL" id="CAK9062957.1"/>
    </source>
</evidence>
<dbReference type="Pfam" id="PF00023">
    <property type="entry name" value="Ank"/>
    <property type="match status" value="1"/>
</dbReference>
<proteinExistence type="predicted"/>
<dbReference type="InterPro" id="IPR051165">
    <property type="entry name" value="Multifunctional_ANK_Repeat"/>
</dbReference>
<protein>
    <submittedName>
        <fullName evidence="5">Ankyrin repeat and KH domain-containing protein mask (Multiple ankyrin repeat single KH domain-containing protein)</fullName>
    </submittedName>
</protein>
<dbReference type="PROSITE" id="PS50297">
    <property type="entry name" value="ANK_REP_REGION"/>
    <property type="match status" value="4"/>
</dbReference>
<dbReference type="SMART" id="SM00248">
    <property type="entry name" value="ANK"/>
    <property type="match status" value="9"/>
</dbReference>
<dbReference type="EMBL" id="CAXAMM010028524">
    <property type="protein sequence ID" value="CAK9062957.1"/>
    <property type="molecule type" value="Genomic_DNA"/>
</dbReference>
<reference evidence="5 6" key="1">
    <citation type="submission" date="2024-02" db="EMBL/GenBank/DDBJ databases">
        <authorList>
            <person name="Chen Y."/>
            <person name="Shah S."/>
            <person name="Dougan E. K."/>
            <person name="Thang M."/>
            <person name="Chan C."/>
        </authorList>
    </citation>
    <scope>NUCLEOTIDE SEQUENCE [LARGE SCALE GENOMIC DNA]</scope>
</reference>
<dbReference type="Proteomes" id="UP001642464">
    <property type="component" value="Unassembled WGS sequence"/>
</dbReference>
<evidence type="ECO:0000256" key="4">
    <source>
        <dbReference type="SAM" id="MobiDB-lite"/>
    </source>
</evidence>
<sequence length="386" mass="39764">MGAACSTEGRDEAEAAQAAAGKGREGREGRGPPREAHTVRHWHEKMMMSAASQAVFEAAQRGDSHKVHTALKAHGDPNCVNFAGYNALMLSVAGGYIEVVAMLLQASADPNRGISGVAPLMIAAASGQLEVSRMLINCGAAATGACEAMGRTALHRAAERGHAEIVRLLVQAGASVDIGDFEENTALMFAALEALLACSTLSVSIARSVSLANNAGESALSLCVKSAHEACLETMLRAGAPVNTANRATGNTALAEAAKVGSEALCRRIIQYQANVNCSNSRQETPLMLASKAGHDQVVRMLLVAGANAAAEDINGHTALMHASSSGVSVVSALLDFGSNPSEVSKVDSNTPATLAALHGRKEVYGLLVRAGAFVPSTDKDGSQKI</sequence>
<keyword evidence="1" id="KW-0677">Repeat</keyword>
<feature type="repeat" description="ANK" evidence="3">
    <location>
        <begin position="282"/>
        <end position="314"/>
    </location>
</feature>
<dbReference type="Gene3D" id="1.25.40.20">
    <property type="entry name" value="Ankyrin repeat-containing domain"/>
    <property type="match status" value="4"/>
</dbReference>
<feature type="compositionally biased region" description="Basic and acidic residues" evidence="4">
    <location>
        <begin position="22"/>
        <end position="36"/>
    </location>
</feature>
<evidence type="ECO:0000256" key="3">
    <source>
        <dbReference type="PROSITE-ProRule" id="PRU00023"/>
    </source>
</evidence>
<dbReference type="PANTHER" id="PTHR24123:SF33">
    <property type="entry name" value="PROTEIN HOS4"/>
    <property type="match status" value="1"/>
</dbReference>
<dbReference type="InterPro" id="IPR036770">
    <property type="entry name" value="Ankyrin_rpt-contain_sf"/>
</dbReference>
<feature type="repeat" description="ANK" evidence="3">
    <location>
        <begin position="249"/>
        <end position="281"/>
    </location>
</feature>
<feature type="repeat" description="ANK" evidence="3">
    <location>
        <begin position="149"/>
        <end position="181"/>
    </location>
</feature>
<keyword evidence="6" id="KW-1185">Reference proteome</keyword>
<gene>
    <name evidence="5" type="ORF">SCF082_LOCUS32689</name>
</gene>
<dbReference type="PANTHER" id="PTHR24123">
    <property type="entry name" value="ANKYRIN REPEAT-CONTAINING"/>
    <property type="match status" value="1"/>
</dbReference>
<keyword evidence="2 3" id="KW-0040">ANK repeat</keyword>
<accession>A0ABP0NJB4</accession>
<dbReference type="PROSITE" id="PS50088">
    <property type="entry name" value="ANK_REPEAT"/>
    <property type="match status" value="7"/>
</dbReference>
<feature type="repeat" description="ANK" evidence="3">
    <location>
        <begin position="115"/>
        <end position="140"/>
    </location>
</feature>
<dbReference type="InterPro" id="IPR002110">
    <property type="entry name" value="Ankyrin_rpt"/>
</dbReference>
<evidence type="ECO:0000256" key="1">
    <source>
        <dbReference type="ARBA" id="ARBA00022737"/>
    </source>
</evidence>
<evidence type="ECO:0000256" key="2">
    <source>
        <dbReference type="ARBA" id="ARBA00023043"/>
    </source>
</evidence>
<dbReference type="SUPFAM" id="SSF48403">
    <property type="entry name" value="Ankyrin repeat"/>
    <property type="match status" value="1"/>
</dbReference>
<feature type="repeat" description="ANK" evidence="3">
    <location>
        <begin position="348"/>
        <end position="380"/>
    </location>
</feature>